<dbReference type="InterPro" id="IPR005828">
    <property type="entry name" value="MFS_sugar_transport-like"/>
</dbReference>
<keyword evidence="8" id="KW-0325">Glycoprotein</keyword>
<feature type="transmembrane region" description="Helical" evidence="9">
    <location>
        <begin position="90"/>
        <end position="106"/>
    </location>
</feature>
<evidence type="ECO:0000259" key="10">
    <source>
        <dbReference type="PROSITE" id="PS50850"/>
    </source>
</evidence>
<dbReference type="EMBL" id="CAACVG010014173">
    <property type="protein sequence ID" value="VEN62823.1"/>
    <property type="molecule type" value="Genomic_DNA"/>
</dbReference>
<dbReference type="PRINTS" id="PR00171">
    <property type="entry name" value="SUGRTRNSPORT"/>
</dbReference>
<evidence type="ECO:0000256" key="7">
    <source>
        <dbReference type="ARBA" id="ARBA00023136"/>
    </source>
</evidence>
<evidence type="ECO:0000256" key="3">
    <source>
        <dbReference type="ARBA" id="ARBA00022475"/>
    </source>
</evidence>
<dbReference type="AlphaFoldDB" id="A0A653DRG2"/>
<dbReference type="GO" id="GO:0022857">
    <property type="term" value="F:transmembrane transporter activity"/>
    <property type="evidence" value="ECO:0007669"/>
    <property type="project" value="InterPro"/>
</dbReference>
<gene>
    <name evidence="11" type="ORF">CALMAC_LOCUS19830</name>
</gene>
<dbReference type="PROSITE" id="PS50850">
    <property type="entry name" value="MFS"/>
    <property type="match status" value="1"/>
</dbReference>
<accession>A0A653DRG2</accession>
<keyword evidence="7 9" id="KW-0472">Membrane</keyword>
<dbReference type="GO" id="GO:0005886">
    <property type="term" value="C:plasma membrane"/>
    <property type="evidence" value="ECO:0007669"/>
    <property type="project" value="UniProtKB-SubCell"/>
</dbReference>
<feature type="transmembrane region" description="Helical" evidence="9">
    <location>
        <begin position="290"/>
        <end position="312"/>
    </location>
</feature>
<evidence type="ECO:0000313" key="12">
    <source>
        <dbReference type="Proteomes" id="UP000410492"/>
    </source>
</evidence>
<keyword evidence="5 9" id="KW-0812">Transmembrane</keyword>
<dbReference type="PANTHER" id="PTHR48021">
    <property type="match status" value="1"/>
</dbReference>
<dbReference type="Pfam" id="PF00083">
    <property type="entry name" value="Sugar_tr"/>
    <property type="match status" value="1"/>
</dbReference>
<dbReference type="PROSITE" id="PS00216">
    <property type="entry name" value="SUGAR_TRANSPORT_1"/>
    <property type="match status" value="1"/>
</dbReference>
<feature type="transmembrane region" description="Helical" evidence="9">
    <location>
        <begin position="324"/>
        <end position="345"/>
    </location>
</feature>
<dbReference type="SUPFAM" id="SSF103473">
    <property type="entry name" value="MFS general substrate transporter"/>
    <property type="match status" value="1"/>
</dbReference>
<evidence type="ECO:0000256" key="2">
    <source>
        <dbReference type="ARBA" id="ARBA00022448"/>
    </source>
</evidence>
<keyword evidence="2" id="KW-0813">Transport</keyword>
<reference evidence="11 12" key="1">
    <citation type="submission" date="2019-01" db="EMBL/GenBank/DDBJ databases">
        <authorList>
            <person name="Sayadi A."/>
        </authorList>
    </citation>
    <scope>NUCLEOTIDE SEQUENCE [LARGE SCALE GENOMIC DNA]</scope>
</reference>
<keyword evidence="6 9" id="KW-1133">Transmembrane helix</keyword>
<comment type="subcellular location">
    <subcellularLocation>
        <location evidence="1">Cell membrane</location>
        <topology evidence="1">Multi-pass membrane protein</topology>
    </subcellularLocation>
</comment>
<evidence type="ECO:0000313" key="11">
    <source>
        <dbReference type="EMBL" id="VEN62823.1"/>
    </source>
</evidence>
<protein>
    <recommendedName>
        <fullName evidence="10">Major facilitator superfamily (MFS) profile domain-containing protein</fullName>
    </recommendedName>
</protein>
<dbReference type="OrthoDB" id="4142200at2759"/>
<dbReference type="InterPro" id="IPR003663">
    <property type="entry name" value="Sugar/inositol_transpt"/>
</dbReference>
<dbReference type="Proteomes" id="UP000410492">
    <property type="component" value="Unassembled WGS sequence"/>
</dbReference>
<feature type="transmembrane region" description="Helical" evidence="9">
    <location>
        <begin position="63"/>
        <end position="83"/>
    </location>
</feature>
<dbReference type="FunFam" id="1.20.1250.20:FF:000218">
    <property type="entry name" value="facilitated trehalose transporter Tret1"/>
    <property type="match status" value="1"/>
</dbReference>
<feature type="transmembrane region" description="Helical" evidence="9">
    <location>
        <begin position="148"/>
        <end position="167"/>
    </location>
</feature>
<dbReference type="PANTHER" id="PTHR48021:SF46">
    <property type="entry name" value="MAJOR FACILITATOR SUPERFAMILY (MFS) PROFILE DOMAIN-CONTAINING PROTEIN"/>
    <property type="match status" value="1"/>
</dbReference>
<dbReference type="InterPro" id="IPR050549">
    <property type="entry name" value="MFS_Trehalose_Transporter"/>
</dbReference>
<keyword evidence="4" id="KW-0762">Sugar transport</keyword>
<keyword evidence="3" id="KW-1003">Cell membrane</keyword>
<sequence length="474" mass="51976">MTVASEAPSVGLVREALPQLAAVFAATLVAISDGMLYGWTAPVNPILLSPDSPVKTTQNQADWLETGLMLGSFCGLPLTIYLVDKIGRKWCLLYASMSLVVVWIVIATAPSIIYILVVRIWAGNTGNMAFVAAPMYVAEIADQKFRGFLSSLIYLMMLLGFVLIYSIAPFVPIWAHCIVGGALVALQLIIFPFMPESPYFLLYKNKPEEAKKALKKLRPAGANIEKEIEDIKLAVERQKTEKGRPQDLVMIPSNRKAIGIMALLNSAQHMSGISVMMMNLHYILQEAESIYMSASTSGIVFAVLMVIAASIASATIDKYARKTLLIISSTLTGICLLTIAIYFSLKNSGYQVGGISWIPVVAVMLYALSFKSGLGLVPIVLTAELFPAKTKALGMTVADGFYVLGAIASLQVFQQLSKRYGMQYPFYVFAASCFVAVVFTYFFIPETKGKTLEEIQQIVKGKYDEKRVNERREA</sequence>
<dbReference type="InterPro" id="IPR005829">
    <property type="entry name" value="Sugar_transporter_CS"/>
</dbReference>
<feature type="transmembrane region" description="Helical" evidence="9">
    <location>
        <begin position="260"/>
        <end position="284"/>
    </location>
</feature>
<feature type="transmembrane region" description="Helical" evidence="9">
    <location>
        <begin position="424"/>
        <end position="444"/>
    </location>
</feature>
<feature type="transmembrane region" description="Helical" evidence="9">
    <location>
        <begin position="357"/>
        <end position="381"/>
    </location>
</feature>
<evidence type="ECO:0000256" key="6">
    <source>
        <dbReference type="ARBA" id="ARBA00022989"/>
    </source>
</evidence>
<feature type="domain" description="Major facilitator superfamily (MFS) profile" evidence="10">
    <location>
        <begin position="18"/>
        <end position="448"/>
    </location>
</feature>
<evidence type="ECO:0000256" key="1">
    <source>
        <dbReference type="ARBA" id="ARBA00004651"/>
    </source>
</evidence>
<name>A0A653DRG2_CALMS</name>
<evidence type="ECO:0000256" key="8">
    <source>
        <dbReference type="ARBA" id="ARBA00023180"/>
    </source>
</evidence>
<organism evidence="11 12">
    <name type="scientific">Callosobruchus maculatus</name>
    <name type="common">Southern cowpea weevil</name>
    <name type="synonym">Pulse bruchid</name>
    <dbReference type="NCBI Taxonomy" id="64391"/>
    <lineage>
        <taxon>Eukaryota</taxon>
        <taxon>Metazoa</taxon>
        <taxon>Ecdysozoa</taxon>
        <taxon>Arthropoda</taxon>
        <taxon>Hexapoda</taxon>
        <taxon>Insecta</taxon>
        <taxon>Pterygota</taxon>
        <taxon>Neoptera</taxon>
        <taxon>Endopterygota</taxon>
        <taxon>Coleoptera</taxon>
        <taxon>Polyphaga</taxon>
        <taxon>Cucujiformia</taxon>
        <taxon>Chrysomeloidea</taxon>
        <taxon>Chrysomelidae</taxon>
        <taxon>Bruchinae</taxon>
        <taxon>Bruchini</taxon>
        <taxon>Callosobruchus</taxon>
    </lineage>
</organism>
<feature type="transmembrane region" description="Helical" evidence="9">
    <location>
        <begin position="20"/>
        <end position="43"/>
    </location>
</feature>
<evidence type="ECO:0000256" key="4">
    <source>
        <dbReference type="ARBA" id="ARBA00022597"/>
    </source>
</evidence>
<evidence type="ECO:0000256" key="9">
    <source>
        <dbReference type="SAM" id="Phobius"/>
    </source>
</evidence>
<feature type="transmembrane region" description="Helical" evidence="9">
    <location>
        <begin position="173"/>
        <end position="194"/>
    </location>
</feature>
<proteinExistence type="predicted"/>
<dbReference type="Gene3D" id="1.20.1250.20">
    <property type="entry name" value="MFS general substrate transporter like domains"/>
    <property type="match status" value="1"/>
</dbReference>
<dbReference type="InterPro" id="IPR036259">
    <property type="entry name" value="MFS_trans_sf"/>
</dbReference>
<feature type="transmembrane region" description="Helical" evidence="9">
    <location>
        <begin position="112"/>
        <end position="136"/>
    </location>
</feature>
<keyword evidence="12" id="KW-1185">Reference proteome</keyword>
<evidence type="ECO:0000256" key="5">
    <source>
        <dbReference type="ARBA" id="ARBA00022692"/>
    </source>
</evidence>
<dbReference type="InterPro" id="IPR020846">
    <property type="entry name" value="MFS_dom"/>
</dbReference>
<feature type="transmembrane region" description="Helical" evidence="9">
    <location>
        <begin position="393"/>
        <end position="412"/>
    </location>
</feature>